<evidence type="ECO:0000313" key="1">
    <source>
        <dbReference type="EMBL" id="GAA3042646.1"/>
    </source>
</evidence>
<proteinExistence type="predicted"/>
<dbReference type="RefSeq" id="WP_344908517.1">
    <property type="nucleotide sequence ID" value="NZ_BAAAWD010000032.1"/>
</dbReference>
<reference evidence="2" key="1">
    <citation type="journal article" date="2019" name="Int. J. Syst. Evol. Microbiol.">
        <title>The Global Catalogue of Microorganisms (GCM) 10K type strain sequencing project: providing services to taxonomists for standard genome sequencing and annotation.</title>
        <authorList>
            <consortium name="The Broad Institute Genomics Platform"/>
            <consortium name="The Broad Institute Genome Sequencing Center for Infectious Disease"/>
            <person name="Wu L."/>
            <person name="Ma J."/>
        </authorList>
    </citation>
    <scope>NUCLEOTIDE SEQUENCE [LARGE SCALE GENOMIC DNA]</scope>
    <source>
        <strain evidence="2">JCM 3106</strain>
    </source>
</reference>
<gene>
    <name evidence="1" type="ORF">GCM10017559_84760</name>
</gene>
<organism evidence="1 2">
    <name type="scientific">Streptosporangium longisporum</name>
    <dbReference type="NCBI Taxonomy" id="46187"/>
    <lineage>
        <taxon>Bacteria</taxon>
        <taxon>Bacillati</taxon>
        <taxon>Actinomycetota</taxon>
        <taxon>Actinomycetes</taxon>
        <taxon>Streptosporangiales</taxon>
        <taxon>Streptosporangiaceae</taxon>
        <taxon>Streptosporangium</taxon>
    </lineage>
</organism>
<sequence>MVHRFTWMTQVKPTMKAVARTAKSRNKTIAYRSSPGGVAAQAVPLLDSL</sequence>
<dbReference type="Proteomes" id="UP001499930">
    <property type="component" value="Unassembled WGS sequence"/>
</dbReference>
<comment type="caution">
    <text evidence="1">The sequence shown here is derived from an EMBL/GenBank/DDBJ whole genome shotgun (WGS) entry which is preliminary data.</text>
</comment>
<evidence type="ECO:0000313" key="2">
    <source>
        <dbReference type="Proteomes" id="UP001499930"/>
    </source>
</evidence>
<accession>A0ABP6LHV5</accession>
<name>A0ABP6LHV5_9ACTN</name>
<protein>
    <submittedName>
        <fullName evidence="1">Uncharacterized protein</fullName>
    </submittedName>
</protein>
<keyword evidence="2" id="KW-1185">Reference proteome</keyword>
<dbReference type="EMBL" id="BAAAWD010000032">
    <property type="protein sequence ID" value="GAA3042646.1"/>
    <property type="molecule type" value="Genomic_DNA"/>
</dbReference>